<dbReference type="EMBL" id="AWWI01000047">
    <property type="protein sequence ID" value="PIL21074.1"/>
    <property type="molecule type" value="Genomic_DNA"/>
</dbReference>
<evidence type="ECO:0008006" key="3">
    <source>
        <dbReference type="Google" id="ProtNLM"/>
    </source>
</evidence>
<accession>A0A2G8RHL3</accession>
<sequence>MSAKGQPKKARKPRRRMRGSLAVIGGLLISSALVRIGSDASQAFARETAPPTEQAAGEAAACTSEADIAPILAALNEREDGLKKRESDIRKRMQALSVAETEIDRKMSALVAAEEKLRGTIALADTAAEDDLTKLTDVYATMKPKQAAALFEEMDPEFSAGFLGRMRPDAAAAIMAGLSPTAAYTISVILAGRNAEVPKQ</sequence>
<evidence type="ECO:0000313" key="2">
    <source>
        <dbReference type="Proteomes" id="UP000231259"/>
    </source>
</evidence>
<dbReference type="OrthoDB" id="9791432at2"/>
<gene>
    <name evidence="1" type="ORF">P775_05890</name>
</gene>
<name>A0A2G8RHL3_9RHOB</name>
<proteinExistence type="predicted"/>
<dbReference type="AlphaFoldDB" id="A0A2G8RHL3"/>
<dbReference type="Proteomes" id="UP000231259">
    <property type="component" value="Unassembled WGS sequence"/>
</dbReference>
<dbReference type="SUPFAM" id="SSF158791">
    <property type="entry name" value="MgtE N-terminal domain-like"/>
    <property type="match status" value="1"/>
</dbReference>
<evidence type="ECO:0000313" key="1">
    <source>
        <dbReference type="EMBL" id="PIL21074.1"/>
    </source>
</evidence>
<comment type="caution">
    <text evidence="1">The sequence shown here is derived from an EMBL/GenBank/DDBJ whole genome shotgun (WGS) entry which is preliminary data.</text>
</comment>
<protein>
    <recommendedName>
        <fullName evidence="3">Magnesium transporter MgtE intracellular domain-containing protein</fullName>
    </recommendedName>
</protein>
<keyword evidence="2" id="KW-1185">Reference proteome</keyword>
<organism evidence="1 2">
    <name type="scientific">Puniceibacterium antarcticum</name>
    <dbReference type="NCBI Taxonomy" id="1206336"/>
    <lineage>
        <taxon>Bacteria</taxon>
        <taxon>Pseudomonadati</taxon>
        <taxon>Pseudomonadota</taxon>
        <taxon>Alphaproteobacteria</taxon>
        <taxon>Rhodobacterales</taxon>
        <taxon>Paracoccaceae</taxon>
        <taxon>Puniceibacterium</taxon>
    </lineage>
</organism>
<reference evidence="1 2" key="1">
    <citation type="submission" date="2013-09" db="EMBL/GenBank/DDBJ databases">
        <title>Genome sequencing of Phaeobacter antarcticus sp. nov. SM1211.</title>
        <authorList>
            <person name="Zhang X.-Y."/>
            <person name="Liu C."/>
            <person name="Chen X.-L."/>
            <person name="Xie B.-B."/>
            <person name="Qin Q.-L."/>
            <person name="Rong J.-C."/>
            <person name="Zhang Y.-Z."/>
        </authorList>
    </citation>
    <scope>NUCLEOTIDE SEQUENCE [LARGE SCALE GENOMIC DNA]</scope>
    <source>
        <strain evidence="1 2">SM1211</strain>
    </source>
</reference>
<dbReference type="RefSeq" id="WP_099910062.1">
    <property type="nucleotide sequence ID" value="NZ_AWWI01000047.1"/>
</dbReference>